<gene>
    <name evidence="4" type="ORF">Asulf_00492</name>
</gene>
<dbReference type="SUPFAM" id="SSF52540">
    <property type="entry name" value="P-loop containing nucleoside triphosphate hydrolases"/>
    <property type="match status" value="1"/>
</dbReference>
<dbReference type="InterPro" id="IPR027417">
    <property type="entry name" value="P-loop_NTPase"/>
</dbReference>
<feature type="domain" description="OBG-type G" evidence="3">
    <location>
        <begin position="172"/>
        <end position="327"/>
    </location>
</feature>
<dbReference type="PANTHER" id="PTHR45759">
    <property type="entry name" value="NUCLEOLAR GTP-BINDING PROTEIN 1"/>
    <property type="match status" value="1"/>
</dbReference>
<dbReference type="GO" id="GO:0005525">
    <property type="term" value="F:GTP binding"/>
    <property type="evidence" value="ECO:0007669"/>
    <property type="project" value="UniProtKB-KW"/>
</dbReference>
<dbReference type="InterPro" id="IPR005225">
    <property type="entry name" value="Small_GTP-bd"/>
</dbReference>
<accession>N0BK66</accession>
<proteinExistence type="predicted"/>
<dbReference type="Pfam" id="PF06858">
    <property type="entry name" value="NOG1"/>
    <property type="match status" value="1"/>
</dbReference>
<dbReference type="InterPro" id="IPR031167">
    <property type="entry name" value="G_OBG"/>
</dbReference>
<dbReference type="eggNOG" id="arCOG00352">
    <property type="taxonomic scope" value="Archaea"/>
</dbReference>
<reference evidence="4 5" key="1">
    <citation type="journal article" date="2013" name="Genome Announc.">
        <title>Complete Genome Sequence of the Thermophilic and Facultatively Chemolithoautotrophic Sulfate Reducer Archaeoglobus sulfaticallidus Strain PM70-1T.</title>
        <authorList>
            <person name="Stokke R."/>
            <person name="Hocking W.P."/>
            <person name="Steinsbu B.O."/>
            <person name="Steen I.H."/>
        </authorList>
    </citation>
    <scope>NUCLEOTIDE SEQUENCE [LARGE SCALE GENOMIC DNA]</scope>
    <source>
        <strain evidence="4">PM70-1</strain>
    </source>
</reference>
<evidence type="ECO:0000313" key="4">
    <source>
        <dbReference type="EMBL" id="AGK60515.1"/>
    </source>
</evidence>
<dbReference type="STRING" id="387631.Asulf_00492"/>
<keyword evidence="5" id="KW-1185">Reference proteome</keyword>
<dbReference type="InterPro" id="IPR006073">
    <property type="entry name" value="GTP-bd"/>
</dbReference>
<dbReference type="CDD" id="cd01897">
    <property type="entry name" value="NOG"/>
    <property type="match status" value="1"/>
</dbReference>
<dbReference type="Gene3D" id="3.40.50.300">
    <property type="entry name" value="P-loop containing nucleotide triphosphate hydrolases"/>
    <property type="match status" value="1"/>
</dbReference>
<evidence type="ECO:0000256" key="1">
    <source>
        <dbReference type="ARBA" id="ARBA00022741"/>
    </source>
</evidence>
<keyword evidence="1" id="KW-0547">Nucleotide-binding</keyword>
<dbReference type="NCBIfam" id="TIGR00231">
    <property type="entry name" value="small_GTP"/>
    <property type="match status" value="1"/>
</dbReference>
<dbReference type="KEGG" id="ast:Asulf_00492"/>
<dbReference type="Proteomes" id="UP000013307">
    <property type="component" value="Chromosome"/>
</dbReference>
<dbReference type="Pfam" id="PF17835">
    <property type="entry name" value="NOG1_N"/>
    <property type="match status" value="1"/>
</dbReference>
<evidence type="ECO:0000313" key="5">
    <source>
        <dbReference type="Proteomes" id="UP000013307"/>
    </source>
</evidence>
<dbReference type="HOGENOM" id="CLU_011784_0_0_2"/>
<organism evidence="4 5">
    <name type="scientific">Archaeoglobus sulfaticallidus PM70-1</name>
    <dbReference type="NCBI Taxonomy" id="387631"/>
    <lineage>
        <taxon>Archaea</taxon>
        <taxon>Methanobacteriati</taxon>
        <taxon>Methanobacteriota</taxon>
        <taxon>Archaeoglobi</taxon>
        <taxon>Archaeoglobales</taxon>
        <taxon>Archaeoglobaceae</taxon>
        <taxon>Archaeoglobus</taxon>
    </lineage>
</organism>
<dbReference type="InterPro" id="IPR010674">
    <property type="entry name" value="NOG1_Rossman_fold_dom"/>
</dbReference>
<protein>
    <submittedName>
        <fullName evidence="4">Small GTP-binding protein domain protein</fullName>
    </submittedName>
</protein>
<dbReference type="Gene3D" id="1.20.120.1190">
    <property type="match status" value="1"/>
</dbReference>
<dbReference type="PRINTS" id="PR00326">
    <property type="entry name" value="GTP1OBG"/>
</dbReference>
<keyword evidence="2" id="KW-0342">GTP-binding</keyword>
<dbReference type="PROSITE" id="PS51710">
    <property type="entry name" value="G_OBG"/>
    <property type="match status" value="1"/>
</dbReference>
<evidence type="ECO:0000259" key="3">
    <source>
        <dbReference type="PROSITE" id="PS51710"/>
    </source>
</evidence>
<evidence type="ECO:0000256" key="2">
    <source>
        <dbReference type="ARBA" id="ARBA00023134"/>
    </source>
</evidence>
<dbReference type="InterPro" id="IPR041623">
    <property type="entry name" value="NOG1_N"/>
</dbReference>
<dbReference type="AlphaFoldDB" id="N0BK66"/>
<sequence length="327" mass="36706">MLIMSDEMVDEAIDVAHRKFEPRKLPTVLTAEELIDKAFRRASKVVGRNKKERAINKLSTLSNVFKDYFDRIISAHPSYNNLPDFYRELVDILVGIGNLRKSLGALSWADTTIQKVINKGIREIKGGKNPDIVLKSTYGRIASIVEQIGDSLEFLNSAKQKMREIPTLSDEPTVVVAGYPNVGKSSLVSAISTVQPEVASYPFTTKKIFVGKGKIDGVTFQIIDTPGLLDRPIQKRNKIERKAILSLKYLANCIVFVIDPTETCGFEVEKQQSLLEEIKREFRVPIIAVYSKADLHDFRDKPAYSAYTKEGIEEVLKIIRSTLTGLN</sequence>
<dbReference type="EMBL" id="CP005290">
    <property type="protein sequence ID" value="AGK60515.1"/>
    <property type="molecule type" value="Genomic_DNA"/>
</dbReference>
<name>N0BK66_9EURY</name>